<comment type="similarity">
    <text evidence="1 7">Belongs to the cytochrome P450 family.</text>
</comment>
<keyword evidence="3 7" id="KW-0479">Metal-binding</keyword>
<evidence type="ECO:0000256" key="7">
    <source>
        <dbReference type="RuleBase" id="RU000461"/>
    </source>
</evidence>
<dbReference type="PANTHER" id="PTHR46696">
    <property type="entry name" value="P450, PUTATIVE (EUROFUNG)-RELATED"/>
    <property type="match status" value="1"/>
</dbReference>
<keyword evidence="4 7" id="KW-0560">Oxidoreductase</keyword>
<dbReference type="InterPro" id="IPR017972">
    <property type="entry name" value="Cyt_P450_CS"/>
</dbReference>
<name>A0ABY3VR26_9MYCO</name>
<dbReference type="PRINTS" id="PR00385">
    <property type="entry name" value="P450"/>
</dbReference>
<organism evidence="8 9">
    <name type="scientific">Mycobacterium paraterrae</name>
    <dbReference type="NCBI Taxonomy" id="577492"/>
    <lineage>
        <taxon>Bacteria</taxon>
        <taxon>Bacillati</taxon>
        <taxon>Actinomycetota</taxon>
        <taxon>Actinomycetes</taxon>
        <taxon>Mycobacteriales</taxon>
        <taxon>Mycobacteriaceae</taxon>
        <taxon>Mycobacterium</taxon>
    </lineage>
</organism>
<evidence type="ECO:0000256" key="4">
    <source>
        <dbReference type="ARBA" id="ARBA00023002"/>
    </source>
</evidence>
<dbReference type="PANTHER" id="PTHR46696:SF1">
    <property type="entry name" value="CYTOCHROME P450 YJIB-RELATED"/>
    <property type="match status" value="1"/>
</dbReference>
<proteinExistence type="inferred from homology"/>
<protein>
    <submittedName>
        <fullName evidence="8">Cytochrome P450</fullName>
    </submittedName>
</protein>
<keyword evidence="2 7" id="KW-0349">Heme</keyword>
<dbReference type="PROSITE" id="PS00086">
    <property type="entry name" value="CYTOCHROME_P450"/>
    <property type="match status" value="1"/>
</dbReference>
<dbReference type="InterPro" id="IPR001128">
    <property type="entry name" value="Cyt_P450"/>
</dbReference>
<evidence type="ECO:0000313" key="8">
    <source>
        <dbReference type="EMBL" id="UMB69633.1"/>
    </source>
</evidence>
<evidence type="ECO:0000256" key="1">
    <source>
        <dbReference type="ARBA" id="ARBA00010617"/>
    </source>
</evidence>
<dbReference type="PRINTS" id="PR00359">
    <property type="entry name" value="BP450"/>
</dbReference>
<gene>
    <name evidence="8" type="ORF">MKK62_25450</name>
</gene>
<keyword evidence="6 7" id="KW-0503">Monooxygenase</keyword>
<evidence type="ECO:0000313" key="9">
    <source>
        <dbReference type="Proteomes" id="UP001055336"/>
    </source>
</evidence>
<dbReference type="Pfam" id="PF00067">
    <property type="entry name" value="p450"/>
    <property type="match status" value="1"/>
</dbReference>
<dbReference type="InterPro" id="IPR036396">
    <property type="entry name" value="Cyt_P450_sf"/>
</dbReference>
<keyword evidence="5 7" id="KW-0408">Iron</keyword>
<dbReference type="InterPro" id="IPR002397">
    <property type="entry name" value="Cyt_P450_B"/>
</dbReference>
<evidence type="ECO:0000256" key="5">
    <source>
        <dbReference type="ARBA" id="ARBA00023004"/>
    </source>
</evidence>
<dbReference type="EMBL" id="CP092488">
    <property type="protein sequence ID" value="UMB69633.1"/>
    <property type="molecule type" value="Genomic_DNA"/>
</dbReference>
<dbReference type="Proteomes" id="UP001055336">
    <property type="component" value="Chromosome"/>
</dbReference>
<dbReference type="RefSeq" id="WP_240261364.1">
    <property type="nucleotide sequence ID" value="NZ_CP092488.2"/>
</dbReference>
<keyword evidence="9" id="KW-1185">Reference proteome</keyword>
<dbReference type="Gene3D" id="1.10.630.10">
    <property type="entry name" value="Cytochrome P450"/>
    <property type="match status" value="1"/>
</dbReference>
<reference evidence="8" key="1">
    <citation type="submission" date="2022-08" db="EMBL/GenBank/DDBJ databases">
        <title>Whole genome sequencing of non-tuberculosis mycobacteria type-strains.</title>
        <authorList>
            <person name="Igarashi Y."/>
            <person name="Osugi A."/>
            <person name="Mitarai S."/>
        </authorList>
    </citation>
    <scope>NUCLEOTIDE SEQUENCE</scope>
    <source>
        <strain evidence="8">DSM 45127</strain>
    </source>
</reference>
<accession>A0ABY3VR26</accession>
<evidence type="ECO:0000256" key="6">
    <source>
        <dbReference type="ARBA" id="ARBA00023033"/>
    </source>
</evidence>
<evidence type="ECO:0000256" key="2">
    <source>
        <dbReference type="ARBA" id="ARBA00022617"/>
    </source>
</evidence>
<sequence length="444" mass="49579">MTTEHSEGVTNCPAGAGYSDLLEKVSFIDPAVQEKPFDYYRALRNCDPVHFEKDLGMYLVSRHEDLMTVLRDPIVFSQELGYYKHMASGHLDAIKEVLETEGGGFFPDVANIDPPKHTRVRRLLSQAFSRKRMNSLQPQFEDLVSSLIDGFIDRGRVDGLHDLALPMAIAFSQQQLQVEDLDKATIKRWGSAYLSQFSLQNTREDMLAAARELAEMQRYLIDLVRRRVEEPEDDMLSDIITAPGSDDEEPLTFDELVATARALLINTHDSMSTAFTNILFQVATNPEISEQFYAAADDDARMSKLIEEVLRLEPPVRALSRVTTAPVNLGGVDLPEGAHLLILFASANDDESVFECPRQFDTSRINLRKSMTFGAGTHLCLGIALARMQLLVAARQVALRLSDLRLAVPVEDIKYLPNAALLAMESLPLTFTARPTEGSHTHDV</sequence>
<dbReference type="SUPFAM" id="SSF48264">
    <property type="entry name" value="Cytochrome P450"/>
    <property type="match status" value="1"/>
</dbReference>
<evidence type="ECO:0000256" key="3">
    <source>
        <dbReference type="ARBA" id="ARBA00022723"/>
    </source>
</evidence>